<dbReference type="OMA" id="MSISTHE"/>
<evidence type="ECO:0000256" key="1">
    <source>
        <dbReference type="ARBA" id="ARBA00006485"/>
    </source>
</evidence>
<keyword evidence="6 12" id="KW-0418">Kinase</keyword>
<feature type="region of interest" description="Disordered" evidence="10">
    <location>
        <begin position="342"/>
        <end position="377"/>
    </location>
</feature>
<dbReference type="Gene3D" id="1.10.510.10">
    <property type="entry name" value="Transferase(Phosphotransferase) domain 1"/>
    <property type="match status" value="1"/>
</dbReference>
<accession>A0A0C2MP20</accession>
<evidence type="ECO:0000256" key="10">
    <source>
        <dbReference type="SAM" id="MobiDB-lite"/>
    </source>
</evidence>
<protein>
    <recommendedName>
        <fullName evidence="2">cyclin-dependent kinase</fullName>
        <ecNumber evidence="2">2.7.11.22</ecNumber>
    </recommendedName>
</protein>
<dbReference type="PANTHER" id="PTHR24056:SF107">
    <property type="entry name" value="CYCLIN-DEPENDENT KINASE 11A-RELATED"/>
    <property type="match status" value="1"/>
</dbReference>
<dbReference type="FunFam" id="1.10.510.10:FF:000624">
    <property type="entry name" value="Mitogen-activated protein kinase"/>
    <property type="match status" value="1"/>
</dbReference>
<dbReference type="Pfam" id="PF00069">
    <property type="entry name" value="Pkinase"/>
    <property type="match status" value="1"/>
</dbReference>
<dbReference type="GO" id="GO:0004693">
    <property type="term" value="F:cyclin-dependent protein serine/threonine kinase activity"/>
    <property type="evidence" value="ECO:0007669"/>
    <property type="project" value="UniProtKB-EC"/>
</dbReference>
<evidence type="ECO:0000256" key="4">
    <source>
        <dbReference type="ARBA" id="ARBA00022679"/>
    </source>
</evidence>
<feature type="region of interest" description="Disordered" evidence="10">
    <location>
        <begin position="1"/>
        <end position="27"/>
    </location>
</feature>
<dbReference type="AlphaFoldDB" id="A0A0C2MP20"/>
<dbReference type="InterPro" id="IPR011009">
    <property type="entry name" value="Kinase-like_dom_sf"/>
</dbReference>
<keyword evidence="5" id="KW-0547">Nucleotide-binding</keyword>
<dbReference type="SMART" id="SM00220">
    <property type="entry name" value="S_TKc"/>
    <property type="match status" value="1"/>
</dbReference>
<comment type="catalytic activity">
    <reaction evidence="8">
        <text>L-threonyl-[protein] + ATP = O-phospho-L-threonyl-[protein] + ADP + H(+)</text>
        <dbReference type="Rhea" id="RHEA:46608"/>
        <dbReference type="Rhea" id="RHEA-COMP:11060"/>
        <dbReference type="Rhea" id="RHEA-COMP:11605"/>
        <dbReference type="ChEBI" id="CHEBI:15378"/>
        <dbReference type="ChEBI" id="CHEBI:30013"/>
        <dbReference type="ChEBI" id="CHEBI:30616"/>
        <dbReference type="ChEBI" id="CHEBI:61977"/>
        <dbReference type="ChEBI" id="CHEBI:456216"/>
        <dbReference type="EC" id="2.7.11.22"/>
    </reaction>
</comment>
<feature type="domain" description="Protein kinase" evidence="11">
    <location>
        <begin position="62"/>
        <end position="329"/>
    </location>
</feature>
<comment type="similarity">
    <text evidence="1">Belongs to the protein kinase superfamily. CMGC Ser/Thr protein kinase family. CDC2/CDKX subfamily.</text>
</comment>
<dbReference type="EC" id="2.7.11.22" evidence="2"/>
<evidence type="ECO:0000256" key="5">
    <source>
        <dbReference type="ARBA" id="ARBA00022741"/>
    </source>
</evidence>
<evidence type="ECO:0000313" key="12">
    <source>
        <dbReference type="EMBL" id="KII68981.1"/>
    </source>
</evidence>
<evidence type="ECO:0000256" key="3">
    <source>
        <dbReference type="ARBA" id="ARBA00022527"/>
    </source>
</evidence>
<dbReference type="SUPFAM" id="SSF56112">
    <property type="entry name" value="Protein kinase-like (PK-like)"/>
    <property type="match status" value="1"/>
</dbReference>
<dbReference type="InterPro" id="IPR000719">
    <property type="entry name" value="Prot_kinase_dom"/>
</dbReference>
<dbReference type="InterPro" id="IPR008271">
    <property type="entry name" value="Ser/Thr_kinase_AS"/>
</dbReference>
<feature type="compositionally biased region" description="Basic and acidic residues" evidence="10">
    <location>
        <begin position="1"/>
        <end position="11"/>
    </location>
</feature>
<evidence type="ECO:0000256" key="6">
    <source>
        <dbReference type="ARBA" id="ARBA00022777"/>
    </source>
</evidence>
<sequence length="413" mass="47123">MSISTHEDLETRNGGGKKRKIGAEDAESKISSGEITSSCSKEVKSKGVYYPSYMGCRSVNNFETMNRIEEGMYGVVFRARDLHTGQCVALKKLKMEREREGFPITSLREINCLLKCRHENIVHVKEVVVGDNMNKIFIVMEYIEHDLKSLMESMRKPFSLDQTKTLLMQLLKGVAHLHDNWIIHRDIKTSNLLLNHRGILKIADFGLAREYGSPLAPYTPVVVTLWYRSPELLLGIKEYSYPVDIWSVGCVFAELVIWKALFRGSSEADQIKNIFQVAIRKKCRNSVPPPIKYGLGHQLFRSYPFPKTLLTYDPNQRISASDALNHDFFTEPPLPCPPSLFPTWPTKHEREARHNRDNASPQAPQGGKNFEDPTEDEEFFQRKINESANNMGFTMSATGRGFVQTIPNSLHNR</sequence>
<evidence type="ECO:0000313" key="13">
    <source>
        <dbReference type="Proteomes" id="UP000031668"/>
    </source>
</evidence>
<evidence type="ECO:0000259" key="11">
    <source>
        <dbReference type="PROSITE" id="PS50011"/>
    </source>
</evidence>
<feature type="compositionally biased region" description="Basic and acidic residues" evidence="10">
    <location>
        <begin position="346"/>
        <end position="357"/>
    </location>
</feature>
<keyword evidence="4" id="KW-0808">Transferase</keyword>
<organism evidence="12 13">
    <name type="scientific">Thelohanellus kitauei</name>
    <name type="common">Myxosporean</name>
    <dbReference type="NCBI Taxonomy" id="669202"/>
    <lineage>
        <taxon>Eukaryota</taxon>
        <taxon>Metazoa</taxon>
        <taxon>Cnidaria</taxon>
        <taxon>Myxozoa</taxon>
        <taxon>Myxosporea</taxon>
        <taxon>Bivalvulida</taxon>
        <taxon>Platysporina</taxon>
        <taxon>Myxobolidae</taxon>
        <taxon>Thelohanellus</taxon>
    </lineage>
</organism>
<dbReference type="GO" id="GO:0005524">
    <property type="term" value="F:ATP binding"/>
    <property type="evidence" value="ECO:0007669"/>
    <property type="project" value="UniProtKB-KW"/>
</dbReference>
<dbReference type="GO" id="GO:0007346">
    <property type="term" value="P:regulation of mitotic cell cycle"/>
    <property type="evidence" value="ECO:0007669"/>
    <property type="project" value="TreeGrafter"/>
</dbReference>
<comment type="catalytic activity">
    <reaction evidence="9">
        <text>L-seryl-[protein] + ATP = O-phospho-L-seryl-[protein] + ADP + H(+)</text>
        <dbReference type="Rhea" id="RHEA:17989"/>
        <dbReference type="Rhea" id="RHEA-COMP:9863"/>
        <dbReference type="Rhea" id="RHEA-COMP:11604"/>
        <dbReference type="ChEBI" id="CHEBI:15378"/>
        <dbReference type="ChEBI" id="CHEBI:29999"/>
        <dbReference type="ChEBI" id="CHEBI:30616"/>
        <dbReference type="ChEBI" id="CHEBI:83421"/>
        <dbReference type="ChEBI" id="CHEBI:456216"/>
        <dbReference type="EC" id="2.7.11.22"/>
    </reaction>
</comment>
<keyword evidence="7" id="KW-0067">ATP-binding</keyword>
<reference evidence="12 13" key="1">
    <citation type="journal article" date="2014" name="Genome Biol. Evol.">
        <title>The genome of the myxosporean Thelohanellus kitauei shows adaptations to nutrient acquisition within its fish host.</title>
        <authorList>
            <person name="Yang Y."/>
            <person name="Xiong J."/>
            <person name="Zhou Z."/>
            <person name="Huo F."/>
            <person name="Miao W."/>
            <person name="Ran C."/>
            <person name="Liu Y."/>
            <person name="Zhang J."/>
            <person name="Feng J."/>
            <person name="Wang M."/>
            <person name="Wang M."/>
            <person name="Wang L."/>
            <person name="Yao B."/>
        </authorList>
    </citation>
    <scope>NUCLEOTIDE SEQUENCE [LARGE SCALE GENOMIC DNA]</scope>
    <source>
        <strain evidence="12">Wuqing</strain>
    </source>
</reference>
<dbReference type="OrthoDB" id="647at2759"/>
<dbReference type="InterPro" id="IPR050108">
    <property type="entry name" value="CDK"/>
</dbReference>
<evidence type="ECO:0000256" key="7">
    <source>
        <dbReference type="ARBA" id="ARBA00022840"/>
    </source>
</evidence>
<name>A0A0C2MP20_THEKT</name>
<proteinExistence type="inferred from homology"/>
<dbReference type="Proteomes" id="UP000031668">
    <property type="component" value="Unassembled WGS sequence"/>
</dbReference>
<dbReference type="FunFam" id="3.30.200.20:FF:000054">
    <property type="entry name" value="Cyclin-dependent kinase 11B"/>
    <property type="match status" value="1"/>
</dbReference>
<dbReference type="PANTHER" id="PTHR24056">
    <property type="entry name" value="CELL DIVISION PROTEIN KINASE"/>
    <property type="match status" value="1"/>
</dbReference>
<dbReference type="EMBL" id="JWZT01002658">
    <property type="protein sequence ID" value="KII68981.1"/>
    <property type="molecule type" value="Genomic_DNA"/>
</dbReference>
<keyword evidence="3" id="KW-0723">Serine/threonine-protein kinase</keyword>
<evidence type="ECO:0000256" key="8">
    <source>
        <dbReference type="ARBA" id="ARBA00047811"/>
    </source>
</evidence>
<gene>
    <name evidence="12" type="ORF">RF11_01546</name>
</gene>
<dbReference type="PROSITE" id="PS50011">
    <property type="entry name" value="PROTEIN_KINASE_DOM"/>
    <property type="match status" value="1"/>
</dbReference>
<comment type="caution">
    <text evidence="12">The sequence shown here is derived from an EMBL/GenBank/DDBJ whole genome shotgun (WGS) entry which is preliminary data.</text>
</comment>
<dbReference type="PROSITE" id="PS00108">
    <property type="entry name" value="PROTEIN_KINASE_ST"/>
    <property type="match status" value="1"/>
</dbReference>
<keyword evidence="13" id="KW-1185">Reference proteome</keyword>
<dbReference type="GO" id="GO:0005634">
    <property type="term" value="C:nucleus"/>
    <property type="evidence" value="ECO:0007669"/>
    <property type="project" value="TreeGrafter"/>
</dbReference>
<dbReference type="Gene3D" id="3.30.200.20">
    <property type="entry name" value="Phosphorylase Kinase, domain 1"/>
    <property type="match status" value="1"/>
</dbReference>
<evidence type="ECO:0000256" key="9">
    <source>
        <dbReference type="ARBA" id="ARBA00048367"/>
    </source>
</evidence>
<evidence type="ECO:0000256" key="2">
    <source>
        <dbReference type="ARBA" id="ARBA00012425"/>
    </source>
</evidence>